<dbReference type="EnsemblPlants" id="AVESA.00010b.r2.5DG0948900.1">
    <property type="protein sequence ID" value="AVESA.00010b.r2.5DG0948900.1.CDS.1"/>
    <property type="gene ID" value="AVESA.00010b.r2.5DG0948900"/>
</dbReference>
<dbReference type="Proteomes" id="UP001732700">
    <property type="component" value="Chromosome 5D"/>
</dbReference>
<proteinExistence type="predicted"/>
<reference evidence="1" key="1">
    <citation type="submission" date="2021-05" db="EMBL/GenBank/DDBJ databases">
        <authorList>
            <person name="Scholz U."/>
            <person name="Mascher M."/>
            <person name="Fiebig A."/>
        </authorList>
    </citation>
    <scope>NUCLEOTIDE SEQUENCE [LARGE SCALE GENOMIC DNA]</scope>
</reference>
<evidence type="ECO:0000313" key="2">
    <source>
        <dbReference type="Proteomes" id="UP001732700"/>
    </source>
</evidence>
<protein>
    <submittedName>
        <fullName evidence="1">Uncharacterized protein</fullName>
    </submittedName>
</protein>
<evidence type="ECO:0000313" key="1">
    <source>
        <dbReference type="EnsemblPlants" id="AVESA.00010b.r2.5DG0948900.1.CDS.1"/>
    </source>
</evidence>
<accession>A0ACD5YCE9</accession>
<keyword evidence="2" id="KW-1185">Reference proteome</keyword>
<organism evidence="1 2">
    <name type="scientific">Avena sativa</name>
    <name type="common">Oat</name>
    <dbReference type="NCBI Taxonomy" id="4498"/>
    <lineage>
        <taxon>Eukaryota</taxon>
        <taxon>Viridiplantae</taxon>
        <taxon>Streptophyta</taxon>
        <taxon>Embryophyta</taxon>
        <taxon>Tracheophyta</taxon>
        <taxon>Spermatophyta</taxon>
        <taxon>Magnoliopsida</taxon>
        <taxon>Liliopsida</taxon>
        <taxon>Poales</taxon>
        <taxon>Poaceae</taxon>
        <taxon>BOP clade</taxon>
        <taxon>Pooideae</taxon>
        <taxon>Poodae</taxon>
        <taxon>Poeae</taxon>
        <taxon>Poeae Chloroplast Group 1 (Aveneae type)</taxon>
        <taxon>Aveninae</taxon>
        <taxon>Avena</taxon>
    </lineage>
</organism>
<sequence length="133" mass="14966">MSGVWVMKDGVVQQVEGDEAERLLKEAGARQLKDAEARRLLEKQSLTAAGGKRLLHIPSGQVVLSLAELEEWLVDLRWERNDNEDDKELVHFYKPGDHQLGPITIPRDFSHLSSDNIRDIALKTRGTFGIAHS</sequence>
<reference evidence="1" key="2">
    <citation type="submission" date="2025-09" db="UniProtKB">
        <authorList>
            <consortium name="EnsemblPlants"/>
        </authorList>
    </citation>
    <scope>IDENTIFICATION</scope>
</reference>
<name>A0ACD5YCE9_AVESA</name>